<comment type="caution">
    <text evidence="1">The sequence shown here is derived from an EMBL/GenBank/DDBJ whole genome shotgun (WGS) entry which is preliminary data.</text>
</comment>
<feature type="non-terminal residue" evidence="1">
    <location>
        <position position="1"/>
    </location>
</feature>
<organism evidence="1 2">
    <name type="scientific">Cetraspora pellucida</name>
    <dbReference type="NCBI Taxonomy" id="1433469"/>
    <lineage>
        <taxon>Eukaryota</taxon>
        <taxon>Fungi</taxon>
        <taxon>Fungi incertae sedis</taxon>
        <taxon>Mucoromycota</taxon>
        <taxon>Glomeromycotina</taxon>
        <taxon>Glomeromycetes</taxon>
        <taxon>Diversisporales</taxon>
        <taxon>Gigasporaceae</taxon>
        <taxon>Cetraspora</taxon>
    </lineage>
</organism>
<accession>A0A9N9K6M8</accession>
<proteinExistence type="predicted"/>
<dbReference type="AlphaFoldDB" id="A0A9N9K6M8"/>
<feature type="non-terminal residue" evidence="1">
    <location>
        <position position="156"/>
    </location>
</feature>
<sequence length="156" mass="17509">ECLQNTVSEDLQNTVSQASQVSINRDNSGESLQENFFDSKSLLFDKSQHTNDLKYNSFMTSDTSSVVTFNLPQGKILVDTKHHIGNLGCRSCLVPKEQLSDLSFDIPSSTQIVNEIVLCWVAVAKASRLSFSFTFTEQTYKELDNALKIEHILLLK</sequence>
<evidence type="ECO:0000313" key="1">
    <source>
        <dbReference type="EMBL" id="CAG8810846.1"/>
    </source>
</evidence>
<protein>
    <submittedName>
        <fullName evidence="1">5350_t:CDS:1</fullName>
    </submittedName>
</protein>
<gene>
    <name evidence="1" type="ORF">CPELLU_LOCUS18633</name>
</gene>
<dbReference type="Proteomes" id="UP000789759">
    <property type="component" value="Unassembled WGS sequence"/>
</dbReference>
<reference evidence="1" key="1">
    <citation type="submission" date="2021-06" db="EMBL/GenBank/DDBJ databases">
        <authorList>
            <person name="Kallberg Y."/>
            <person name="Tangrot J."/>
            <person name="Rosling A."/>
        </authorList>
    </citation>
    <scope>NUCLEOTIDE SEQUENCE</scope>
    <source>
        <strain evidence="1">FL966</strain>
    </source>
</reference>
<dbReference type="OrthoDB" id="2461886at2759"/>
<dbReference type="EMBL" id="CAJVQA010038341">
    <property type="protein sequence ID" value="CAG8810846.1"/>
    <property type="molecule type" value="Genomic_DNA"/>
</dbReference>
<name>A0A9N9K6M8_9GLOM</name>
<keyword evidence="2" id="KW-1185">Reference proteome</keyword>
<evidence type="ECO:0000313" key="2">
    <source>
        <dbReference type="Proteomes" id="UP000789759"/>
    </source>
</evidence>